<protein>
    <recommendedName>
        <fullName evidence="3">Mandelate racemase/muconate lactonizing enzyme N-terminal domain-containing protein</fullName>
    </recommendedName>
</protein>
<dbReference type="InterPro" id="IPR029017">
    <property type="entry name" value="Enolase-like_N"/>
</dbReference>
<comment type="caution">
    <text evidence="4">The sequence shown here is derived from an EMBL/GenBank/DDBJ whole genome shotgun (WGS) entry which is preliminary data.</text>
</comment>
<keyword evidence="5" id="KW-1185">Reference proteome</keyword>
<evidence type="ECO:0000256" key="2">
    <source>
        <dbReference type="SAM" id="MobiDB-lite"/>
    </source>
</evidence>
<evidence type="ECO:0000256" key="1">
    <source>
        <dbReference type="ARBA" id="ARBA00022723"/>
    </source>
</evidence>
<evidence type="ECO:0000259" key="3">
    <source>
        <dbReference type="Pfam" id="PF02746"/>
    </source>
</evidence>
<feature type="domain" description="Mandelate racemase/muconate lactonizing enzyme N-terminal" evidence="3">
    <location>
        <begin position="122"/>
        <end position="208"/>
    </location>
</feature>
<dbReference type="PANTHER" id="PTHR48073">
    <property type="entry name" value="O-SUCCINYLBENZOATE SYNTHASE-RELATED"/>
    <property type="match status" value="1"/>
</dbReference>
<reference evidence="4 5" key="1">
    <citation type="submission" date="2021-05" db="EMBL/GenBank/DDBJ databases">
        <title>Genome Assembly of Synthetic Allotetraploid Brassica napus Reveals Homoeologous Exchanges between Subgenomes.</title>
        <authorList>
            <person name="Davis J.T."/>
        </authorList>
    </citation>
    <scope>NUCLEOTIDE SEQUENCE [LARGE SCALE GENOMIC DNA]</scope>
    <source>
        <strain evidence="5">cv. Da-Ae</strain>
        <tissue evidence="4">Seedling</tissue>
    </source>
</reference>
<organism evidence="4 5">
    <name type="scientific">Brassica napus</name>
    <name type="common">Rape</name>
    <dbReference type="NCBI Taxonomy" id="3708"/>
    <lineage>
        <taxon>Eukaryota</taxon>
        <taxon>Viridiplantae</taxon>
        <taxon>Streptophyta</taxon>
        <taxon>Embryophyta</taxon>
        <taxon>Tracheophyta</taxon>
        <taxon>Spermatophyta</taxon>
        <taxon>Magnoliopsida</taxon>
        <taxon>eudicotyledons</taxon>
        <taxon>Gunneridae</taxon>
        <taxon>Pentapetalae</taxon>
        <taxon>rosids</taxon>
        <taxon>malvids</taxon>
        <taxon>Brassicales</taxon>
        <taxon>Brassicaceae</taxon>
        <taxon>Brassiceae</taxon>
        <taxon>Brassica</taxon>
    </lineage>
</organism>
<dbReference type="EMBL" id="JAGKQM010000015">
    <property type="protein sequence ID" value="KAH0879686.1"/>
    <property type="molecule type" value="Genomic_DNA"/>
</dbReference>
<evidence type="ECO:0000313" key="5">
    <source>
        <dbReference type="Proteomes" id="UP000824890"/>
    </source>
</evidence>
<dbReference type="SUPFAM" id="SSF54826">
    <property type="entry name" value="Enolase N-terminal domain-like"/>
    <property type="match status" value="1"/>
</dbReference>
<dbReference type="Gene3D" id="3.30.390.10">
    <property type="entry name" value="Enolase-like, N-terminal domain"/>
    <property type="match status" value="1"/>
</dbReference>
<name>A0ABQ7ZHK5_BRANA</name>
<keyword evidence="1" id="KW-0479">Metal-binding</keyword>
<dbReference type="Proteomes" id="UP000824890">
    <property type="component" value="Unassembled WGS sequence"/>
</dbReference>
<dbReference type="PANTHER" id="PTHR48073:SF2">
    <property type="entry name" value="O-SUCCINYLBENZOATE SYNTHASE"/>
    <property type="match status" value="1"/>
</dbReference>
<feature type="compositionally biased region" description="Basic residues" evidence="2">
    <location>
        <begin position="84"/>
        <end position="96"/>
    </location>
</feature>
<gene>
    <name evidence="4" type="ORF">HID58_067080</name>
</gene>
<evidence type="ECO:0000313" key="4">
    <source>
        <dbReference type="EMBL" id="KAH0879686.1"/>
    </source>
</evidence>
<proteinExistence type="predicted"/>
<dbReference type="Pfam" id="PF02746">
    <property type="entry name" value="MR_MLE_N"/>
    <property type="match status" value="1"/>
</dbReference>
<feature type="region of interest" description="Disordered" evidence="2">
    <location>
        <begin position="68"/>
        <end position="115"/>
    </location>
</feature>
<accession>A0ABQ7ZHK5</accession>
<dbReference type="InterPro" id="IPR013341">
    <property type="entry name" value="Mandelate_racemase_N_dom"/>
</dbReference>
<sequence length="271" mass="30787">MMLLIRQNKIRLSCATCSCDSVSLSLSLDFCFFDWNRSTGCRRVEQPPSPFSSRLRCRTATVIIDRDRHPDASPGTPIRPHLHDQRHLRHDQHQRRPRDLCLPSSPSLHHASIPSETSRFELNSGGCVGWGEAPILLSVTAEDHITAMVKAREAFELLRELPEMKLGHVLQEIGGILPCHRFASVRAGVEMAMIDAAAKSVGVPLWKLFECKEDLCDHVSCSGERGVVSREEAVMRVEKRCFLRNHSVEQELLQMLEHMYCPLILLYLEKR</sequence>